<evidence type="ECO:0000256" key="2">
    <source>
        <dbReference type="SAM" id="Phobius"/>
    </source>
</evidence>
<organism evidence="3 4">
    <name type="scientific">Suillus luteus UH-Slu-Lm8-n1</name>
    <dbReference type="NCBI Taxonomy" id="930992"/>
    <lineage>
        <taxon>Eukaryota</taxon>
        <taxon>Fungi</taxon>
        <taxon>Dikarya</taxon>
        <taxon>Basidiomycota</taxon>
        <taxon>Agaricomycotina</taxon>
        <taxon>Agaricomycetes</taxon>
        <taxon>Agaricomycetidae</taxon>
        <taxon>Boletales</taxon>
        <taxon>Suillineae</taxon>
        <taxon>Suillaceae</taxon>
        <taxon>Suillus</taxon>
    </lineage>
</organism>
<dbReference type="STRING" id="930992.A0A0D0BB41"/>
<dbReference type="AlphaFoldDB" id="A0A0D0BB41"/>
<feature type="transmembrane region" description="Helical" evidence="2">
    <location>
        <begin position="6"/>
        <end position="32"/>
    </location>
</feature>
<protein>
    <recommendedName>
        <fullName evidence="5">Integral membrane protein</fullName>
    </recommendedName>
</protein>
<feature type="region of interest" description="Disordered" evidence="1">
    <location>
        <begin position="260"/>
        <end position="283"/>
    </location>
</feature>
<keyword evidence="2" id="KW-0472">Membrane</keyword>
<sequence length="283" mass="31366">MAPLYYYSTSLIVTGSVSHGIAIISTIVRLVYRAWTRHFWWEDAWVVVALIADALCLACLWLDERITAWILSITFTSVLWAARMSIIFSVIRIANHSGCKIHKQITYLIAVSFGCMWAALIAQKMSVCEVHSCLMPPSVALSQLITDIIADVSLVAAPLYLWSNVGLSRGRQILVQSAFGASLLITIITIIHSIYLTMGHTATTLIFAYFKAALSLFICNVLVIVTFLYRMFSKETVDFDQSFTSSQVFTSVILTQMPSSTNPETSLSVREGTASRQKTAAQT</sequence>
<feature type="transmembrane region" description="Helical" evidence="2">
    <location>
        <begin position="105"/>
        <end position="122"/>
    </location>
</feature>
<keyword evidence="2" id="KW-1133">Transmembrane helix</keyword>
<feature type="transmembrane region" description="Helical" evidence="2">
    <location>
        <begin position="69"/>
        <end position="93"/>
    </location>
</feature>
<evidence type="ECO:0000313" key="4">
    <source>
        <dbReference type="Proteomes" id="UP000054485"/>
    </source>
</evidence>
<accession>A0A0D0BB41</accession>
<dbReference type="HOGENOM" id="CLU_052841_2_1_1"/>
<name>A0A0D0BB41_9AGAM</name>
<evidence type="ECO:0000256" key="1">
    <source>
        <dbReference type="SAM" id="MobiDB-lite"/>
    </source>
</evidence>
<dbReference type="EMBL" id="KN835153">
    <property type="protein sequence ID" value="KIK46944.1"/>
    <property type="molecule type" value="Genomic_DNA"/>
</dbReference>
<reference evidence="3 4" key="1">
    <citation type="submission" date="2014-04" db="EMBL/GenBank/DDBJ databases">
        <authorList>
            <consortium name="DOE Joint Genome Institute"/>
            <person name="Kuo A."/>
            <person name="Ruytinx J."/>
            <person name="Rineau F."/>
            <person name="Colpaert J."/>
            <person name="Kohler A."/>
            <person name="Nagy L.G."/>
            <person name="Floudas D."/>
            <person name="Copeland A."/>
            <person name="Barry K.W."/>
            <person name="Cichocki N."/>
            <person name="Veneault-Fourrey C."/>
            <person name="LaButti K."/>
            <person name="Lindquist E.A."/>
            <person name="Lipzen A."/>
            <person name="Lundell T."/>
            <person name="Morin E."/>
            <person name="Murat C."/>
            <person name="Sun H."/>
            <person name="Tunlid A."/>
            <person name="Henrissat B."/>
            <person name="Grigoriev I.V."/>
            <person name="Hibbett D.S."/>
            <person name="Martin F."/>
            <person name="Nordberg H.P."/>
            <person name="Cantor M.N."/>
            <person name="Hua S.X."/>
        </authorList>
    </citation>
    <scope>NUCLEOTIDE SEQUENCE [LARGE SCALE GENOMIC DNA]</scope>
    <source>
        <strain evidence="3 4">UH-Slu-Lm8-n1</strain>
    </source>
</reference>
<reference evidence="4" key="2">
    <citation type="submission" date="2015-01" db="EMBL/GenBank/DDBJ databases">
        <title>Evolutionary Origins and Diversification of the Mycorrhizal Mutualists.</title>
        <authorList>
            <consortium name="DOE Joint Genome Institute"/>
            <consortium name="Mycorrhizal Genomics Consortium"/>
            <person name="Kohler A."/>
            <person name="Kuo A."/>
            <person name="Nagy L.G."/>
            <person name="Floudas D."/>
            <person name="Copeland A."/>
            <person name="Barry K.W."/>
            <person name="Cichocki N."/>
            <person name="Veneault-Fourrey C."/>
            <person name="LaButti K."/>
            <person name="Lindquist E.A."/>
            <person name="Lipzen A."/>
            <person name="Lundell T."/>
            <person name="Morin E."/>
            <person name="Murat C."/>
            <person name="Riley R."/>
            <person name="Ohm R."/>
            <person name="Sun H."/>
            <person name="Tunlid A."/>
            <person name="Henrissat B."/>
            <person name="Grigoriev I.V."/>
            <person name="Hibbett D.S."/>
            <person name="Martin F."/>
        </authorList>
    </citation>
    <scope>NUCLEOTIDE SEQUENCE [LARGE SCALE GENOMIC DNA]</scope>
    <source>
        <strain evidence="4">UH-Slu-Lm8-n1</strain>
    </source>
</reference>
<feature type="transmembrane region" description="Helical" evidence="2">
    <location>
        <begin position="173"/>
        <end position="195"/>
    </location>
</feature>
<feature type="transmembrane region" description="Helical" evidence="2">
    <location>
        <begin position="142"/>
        <end position="161"/>
    </location>
</feature>
<feature type="transmembrane region" description="Helical" evidence="2">
    <location>
        <begin position="207"/>
        <end position="229"/>
    </location>
</feature>
<dbReference type="InParanoid" id="A0A0D0BB41"/>
<feature type="transmembrane region" description="Helical" evidence="2">
    <location>
        <begin position="44"/>
        <end position="63"/>
    </location>
</feature>
<keyword evidence="4" id="KW-1185">Reference proteome</keyword>
<gene>
    <name evidence="3" type="ORF">CY34DRAFT_345720</name>
</gene>
<dbReference type="OrthoDB" id="444631at2759"/>
<proteinExistence type="predicted"/>
<evidence type="ECO:0008006" key="5">
    <source>
        <dbReference type="Google" id="ProtNLM"/>
    </source>
</evidence>
<dbReference type="Proteomes" id="UP000054485">
    <property type="component" value="Unassembled WGS sequence"/>
</dbReference>
<keyword evidence="2" id="KW-0812">Transmembrane</keyword>
<evidence type="ECO:0000313" key="3">
    <source>
        <dbReference type="EMBL" id="KIK46944.1"/>
    </source>
</evidence>